<dbReference type="HOGENOM" id="CLU_2768188_0_0_5"/>
<reference evidence="1 2" key="1">
    <citation type="journal article" date="2014" name="Front. Genet.">
        <title>Genome and metabolic network of "Candidatus Phaeomarinobacter ectocarpi" Ec32, a new candidate genus of Alphaproteobacteria frequently associated with brown algae.</title>
        <authorList>
            <person name="Dittami S.M."/>
            <person name="Barbeyron T."/>
            <person name="Boyen C."/>
            <person name="Cambefort J."/>
            <person name="Collet G."/>
            <person name="Delage L."/>
            <person name="Gobet A."/>
            <person name="Groisillier A."/>
            <person name="Leblanc C."/>
            <person name="Michel G."/>
            <person name="Scornet D."/>
            <person name="Siegel A."/>
            <person name="Tapia J.E."/>
            <person name="Tonon T."/>
        </authorList>
    </citation>
    <scope>NUCLEOTIDE SEQUENCE [LARGE SCALE GENOMIC DNA]</scope>
    <source>
        <strain evidence="1 2">Ec32</strain>
    </source>
</reference>
<dbReference type="AlphaFoldDB" id="X5MCX4"/>
<name>X5MCX4_9HYPH</name>
<protein>
    <submittedName>
        <fullName evidence="1">Uncharacterized protein</fullName>
    </submittedName>
</protein>
<dbReference type="Proteomes" id="UP000032160">
    <property type="component" value="Chromosome I"/>
</dbReference>
<evidence type="ECO:0000313" key="1">
    <source>
        <dbReference type="EMBL" id="CDO59637.1"/>
    </source>
</evidence>
<dbReference type="EMBL" id="HG966617">
    <property type="protein sequence ID" value="CDO59637.1"/>
    <property type="molecule type" value="Genomic_DNA"/>
</dbReference>
<keyword evidence="2" id="KW-1185">Reference proteome</keyword>
<evidence type="ECO:0000313" key="2">
    <source>
        <dbReference type="Proteomes" id="UP000032160"/>
    </source>
</evidence>
<organism evidence="1 2">
    <name type="scientific">Candidatus Phaeomarinibacter ectocarpi</name>
    <dbReference type="NCBI Taxonomy" id="1458461"/>
    <lineage>
        <taxon>Bacteria</taxon>
        <taxon>Pseudomonadati</taxon>
        <taxon>Pseudomonadota</taxon>
        <taxon>Alphaproteobacteria</taxon>
        <taxon>Hyphomicrobiales</taxon>
        <taxon>Parvibaculaceae</taxon>
        <taxon>Candidatus Phaeomarinibacter</taxon>
    </lineage>
</organism>
<proteinExistence type="predicted"/>
<gene>
    <name evidence="1" type="ORF">BN1012_Phect1423</name>
</gene>
<sequence>MELSEDSHANRQKKIVMSALKTGKPETSFEIPRERSTTVGIHAISQKTKSFRFEISAACFVSIPSVFPG</sequence>
<accession>X5MCX4</accession>
<dbReference type="KEGG" id="pect:BN1012_Phect1423"/>